<protein>
    <submittedName>
        <fullName evidence="1">Uncharacterized protein</fullName>
    </submittedName>
</protein>
<dbReference type="Proteomes" id="UP001234297">
    <property type="component" value="Chromosome 6"/>
</dbReference>
<sequence>MMMMMMTMEDSTLGMMRAGAFETMKQRIRECLKDPDIYRFAFHGWEGVGRSMFLRHAIDEFTLQAQHEYDEEGIRDNLYEIVWVTRPRSVSDLRAGMLKVFENEEYTGASYTNGFPFLNRKTMLILDEVQEPKIFDDIGNSVWEHVALPGSKIVITSPNKEIWRAMEIDVSINGKWEDLSEEEAWVLLWEEVKDVSNSLTTLNNIDTDSYNVMLCYCYSVLFPELFCNCALYWRSEGFYRCI</sequence>
<keyword evidence="2" id="KW-1185">Reference proteome</keyword>
<reference evidence="1 2" key="1">
    <citation type="journal article" date="2022" name="Hortic Res">
        <title>A haplotype resolved chromosomal level avocado genome allows analysis of novel avocado genes.</title>
        <authorList>
            <person name="Nath O."/>
            <person name="Fletcher S.J."/>
            <person name="Hayward A."/>
            <person name="Shaw L.M."/>
            <person name="Masouleh A.K."/>
            <person name="Furtado A."/>
            <person name="Henry R.J."/>
            <person name="Mitter N."/>
        </authorList>
    </citation>
    <scope>NUCLEOTIDE SEQUENCE [LARGE SCALE GENOMIC DNA]</scope>
    <source>
        <strain evidence="2">cv. Hass</strain>
    </source>
</reference>
<comment type="caution">
    <text evidence="1">The sequence shown here is derived from an EMBL/GenBank/DDBJ whole genome shotgun (WGS) entry which is preliminary data.</text>
</comment>
<evidence type="ECO:0000313" key="2">
    <source>
        <dbReference type="Proteomes" id="UP001234297"/>
    </source>
</evidence>
<proteinExistence type="predicted"/>
<evidence type="ECO:0000313" key="1">
    <source>
        <dbReference type="EMBL" id="KAJ8627744.1"/>
    </source>
</evidence>
<gene>
    <name evidence="1" type="ORF">MRB53_021051</name>
</gene>
<organism evidence="1 2">
    <name type="scientific">Persea americana</name>
    <name type="common">Avocado</name>
    <dbReference type="NCBI Taxonomy" id="3435"/>
    <lineage>
        <taxon>Eukaryota</taxon>
        <taxon>Viridiplantae</taxon>
        <taxon>Streptophyta</taxon>
        <taxon>Embryophyta</taxon>
        <taxon>Tracheophyta</taxon>
        <taxon>Spermatophyta</taxon>
        <taxon>Magnoliopsida</taxon>
        <taxon>Magnoliidae</taxon>
        <taxon>Laurales</taxon>
        <taxon>Lauraceae</taxon>
        <taxon>Persea</taxon>
    </lineage>
</organism>
<name>A0ACC2L2N6_PERAE</name>
<dbReference type="EMBL" id="CM056814">
    <property type="protein sequence ID" value="KAJ8627744.1"/>
    <property type="molecule type" value="Genomic_DNA"/>
</dbReference>
<accession>A0ACC2L2N6</accession>